<dbReference type="Pfam" id="PF07731">
    <property type="entry name" value="Cu-oxidase_2"/>
    <property type="match status" value="1"/>
</dbReference>
<dbReference type="FunFam" id="2.60.40.420:FF:000031">
    <property type="entry name" value="Laccase-2 isoform A"/>
    <property type="match status" value="1"/>
</dbReference>
<dbReference type="SUPFAM" id="SSF49503">
    <property type="entry name" value="Cupredoxins"/>
    <property type="match status" value="3"/>
</dbReference>
<proteinExistence type="inferred from homology"/>
<dbReference type="GO" id="GO:0006826">
    <property type="term" value="P:iron ion transport"/>
    <property type="evidence" value="ECO:0007669"/>
    <property type="project" value="TreeGrafter"/>
</dbReference>
<name>A0A9B0F2J2_BOMTE</name>
<dbReference type="Gene3D" id="2.60.40.420">
    <property type="entry name" value="Cupredoxins - blue copper proteins"/>
    <property type="match status" value="3"/>
</dbReference>
<evidence type="ECO:0000313" key="8">
    <source>
        <dbReference type="Proteomes" id="UP000835206"/>
    </source>
</evidence>
<dbReference type="PROSITE" id="PS00079">
    <property type="entry name" value="MULTICOPPER_OXIDASE1"/>
    <property type="match status" value="1"/>
</dbReference>
<dbReference type="OrthoDB" id="2121828at2759"/>
<dbReference type="Pfam" id="PF07732">
    <property type="entry name" value="Cu-oxidase_3"/>
    <property type="match status" value="1"/>
</dbReference>
<dbReference type="CDD" id="cd13905">
    <property type="entry name" value="CuRO_3_tcLLC2_insect_like"/>
    <property type="match status" value="1"/>
</dbReference>
<evidence type="ECO:0000259" key="5">
    <source>
        <dbReference type="Pfam" id="PF00394"/>
    </source>
</evidence>
<dbReference type="GO" id="GO:0005886">
    <property type="term" value="C:plasma membrane"/>
    <property type="evidence" value="ECO:0007669"/>
    <property type="project" value="TreeGrafter"/>
</dbReference>
<evidence type="ECO:0000256" key="2">
    <source>
        <dbReference type="ARBA" id="ARBA00022723"/>
    </source>
</evidence>
<keyword evidence="3" id="KW-0560">Oxidoreductase</keyword>
<feature type="domain" description="Plastocyanin-like" evidence="5">
    <location>
        <begin position="235"/>
        <end position="385"/>
    </location>
</feature>
<evidence type="ECO:0000259" key="6">
    <source>
        <dbReference type="Pfam" id="PF07731"/>
    </source>
</evidence>
<dbReference type="PROSITE" id="PS00080">
    <property type="entry name" value="MULTICOPPER_OXIDASE2"/>
    <property type="match status" value="1"/>
</dbReference>
<feature type="signal peptide" evidence="4">
    <location>
        <begin position="1"/>
        <end position="24"/>
    </location>
</feature>
<dbReference type="InterPro" id="IPR008972">
    <property type="entry name" value="Cupredoxin"/>
</dbReference>
<evidence type="ECO:0000259" key="7">
    <source>
        <dbReference type="Pfam" id="PF07732"/>
    </source>
</evidence>
<dbReference type="PANTHER" id="PTHR11709:SF232">
    <property type="entry name" value="STRAW, ISOFORM G"/>
    <property type="match status" value="1"/>
</dbReference>
<dbReference type="GO" id="GO:0005507">
    <property type="term" value="F:copper ion binding"/>
    <property type="evidence" value="ECO:0007669"/>
    <property type="project" value="InterPro"/>
</dbReference>
<dbReference type="InterPro" id="IPR045087">
    <property type="entry name" value="Cu-oxidase_fam"/>
</dbReference>
<comment type="similarity">
    <text evidence="1">Belongs to the multicopper oxidase family.</text>
</comment>
<feature type="domain" description="Plastocyanin-like" evidence="7">
    <location>
        <begin position="107"/>
        <end position="219"/>
    </location>
</feature>
<dbReference type="InterPro" id="IPR002355">
    <property type="entry name" value="Cu_oxidase_Cu_BS"/>
</dbReference>
<evidence type="ECO:0000256" key="3">
    <source>
        <dbReference type="ARBA" id="ARBA00023002"/>
    </source>
</evidence>
<keyword evidence="4" id="KW-0732">Signal</keyword>
<reference evidence="9" key="1">
    <citation type="submission" date="2025-08" db="UniProtKB">
        <authorList>
            <consortium name="RefSeq"/>
        </authorList>
    </citation>
    <scope>IDENTIFICATION</scope>
</reference>
<organism evidence="8 9">
    <name type="scientific">Bombus terrestris</name>
    <name type="common">Buff-tailed bumblebee</name>
    <name type="synonym">Apis terrestris</name>
    <dbReference type="NCBI Taxonomy" id="30195"/>
    <lineage>
        <taxon>Eukaryota</taxon>
        <taxon>Metazoa</taxon>
        <taxon>Ecdysozoa</taxon>
        <taxon>Arthropoda</taxon>
        <taxon>Hexapoda</taxon>
        <taxon>Insecta</taxon>
        <taxon>Pterygota</taxon>
        <taxon>Neoptera</taxon>
        <taxon>Endopterygota</taxon>
        <taxon>Hymenoptera</taxon>
        <taxon>Apocrita</taxon>
        <taxon>Aculeata</taxon>
        <taxon>Apoidea</taxon>
        <taxon>Anthophila</taxon>
        <taxon>Apidae</taxon>
        <taxon>Bombus</taxon>
        <taxon>Bombus</taxon>
    </lineage>
</organism>
<evidence type="ECO:0000256" key="4">
    <source>
        <dbReference type="SAM" id="SignalP"/>
    </source>
</evidence>
<sequence>MNLLRGTSLLFVLILTVLVQNAVLQSIIAGYAPGISGMGFVNENDCLTDELLADYSLSNAIECARTCRPEEPKTCYYKFVIERYPVNGQACNLCMPNATNTLCPNCQCVPGDGTQRMALTVNRMIPGPTIQVCKGDYVVVDVQNLLKSDSVTVHWHGILQHDSPHYDGVPHLTQCPIMIHDTFRYQFFANNWGTHLWHAHTATQKLDGVFGSFIVRSPPQDEPYQNLYDFDLANHVIVINDWFKEEATSRFPGRRAGVVHQNPDAFLINGKGRFIDPSNATSNIPFEVITVGANQRYRFRLINSFCTVCPAQLTIEGHSLTVIASDGQPMQPVVVDSIVSLAGERYDFVINTNQTPGAYWIQLRGLDDNAYNGIQQLALLQYEGASTTPKTKEPTFDNPIPHDLVLDIANSVCNSTVNYICGNGLNNALSVDPDILKKEPDVKLYLSIAMQNYKPEEVFVPNTYKNFLVPSPKWIVATTINNISSAGTSSPPLTQLEDTPADAFCNIENLPPHCHPGALCTCIHLIKIPLNSIVEIILIDEFDTVSVRHPFHLHGYVFYVMGLGQPLGATTSSNTTNKMTLEYFKELEKKNQIERNFVSPQGKDDIPIPNNGYAIIRFRANNPGYWLFHCHQIFHHLAGMEVILQVGEVSDMPKPPENFPRCGNFKPKIQSFTKQYGFEK</sequence>
<dbReference type="GO" id="GO:0016491">
    <property type="term" value="F:oxidoreductase activity"/>
    <property type="evidence" value="ECO:0007669"/>
    <property type="project" value="UniProtKB-KW"/>
</dbReference>
<dbReference type="CDD" id="cd13884">
    <property type="entry name" value="CuRO_2_tcLCC_insect_like"/>
    <property type="match status" value="1"/>
</dbReference>
<feature type="chain" id="PRO_5038865353" evidence="4">
    <location>
        <begin position="25"/>
        <end position="680"/>
    </location>
</feature>
<gene>
    <name evidence="9" type="primary">LOC100648007</name>
</gene>
<evidence type="ECO:0000256" key="1">
    <source>
        <dbReference type="ARBA" id="ARBA00010609"/>
    </source>
</evidence>
<dbReference type="RefSeq" id="XP_003393534.2">
    <property type="nucleotide sequence ID" value="XM_003393486.4"/>
</dbReference>
<keyword evidence="2" id="KW-0479">Metal-binding</keyword>
<keyword evidence="8" id="KW-1185">Reference proteome</keyword>
<dbReference type="AlphaFoldDB" id="A0A9B0F2J2"/>
<protein>
    <submittedName>
        <fullName evidence="9">Laccase-1-like</fullName>
    </submittedName>
</protein>
<dbReference type="InterPro" id="IPR011706">
    <property type="entry name" value="Cu-oxidase_C"/>
</dbReference>
<dbReference type="CDD" id="cd13858">
    <property type="entry name" value="CuRO_1_tcLCC2_insect_like"/>
    <property type="match status" value="1"/>
</dbReference>
<dbReference type="InterPro" id="IPR001117">
    <property type="entry name" value="Cu-oxidase_2nd"/>
</dbReference>
<dbReference type="FunFam" id="2.60.40.420:FF:000045">
    <property type="entry name" value="Laccase 2"/>
    <property type="match status" value="1"/>
</dbReference>
<dbReference type="Pfam" id="PF00394">
    <property type="entry name" value="Cu-oxidase"/>
    <property type="match status" value="1"/>
</dbReference>
<dbReference type="KEGG" id="bter:100648007"/>
<feature type="domain" description="Plastocyanin-like" evidence="6">
    <location>
        <begin position="515"/>
        <end position="646"/>
    </location>
</feature>
<accession>A0A9B0F2J2</accession>
<dbReference type="GeneID" id="100648007"/>
<dbReference type="Proteomes" id="UP000835206">
    <property type="component" value="Chromosome 2"/>
</dbReference>
<dbReference type="InterPro" id="IPR011707">
    <property type="entry name" value="Cu-oxidase-like_N"/>
</dbReference>
<dbReference type="PANTHER" id="PTHR11709">
    <property type="entry name" value="MULTI-COPPER OXIDASE"/>
    <property type="match status" value="1"/>
</dbReference>
<evidence type="ECO:0000313" key="9">
    <source>
        <dbReference type="RefSeq" id="XP_003393534.2"/>
    </source>
</evidence>
<dbReference type="InterPro" id="IPR033138">
    <property type="entry name" value="Cu_oxidase_CS"/>
</dbReference>